<dbReference type="ESTHER" id="orysa-q2rat1">
    <property type="family name" value="Plant_carboxylesterase"/>
</dbReference>
<dbReference type="Gene3D" id="3.40.50.1820">
    <property type="entry name" value="alpha/beta hydrolase"/>
    <property type="match status" value="2"/>
</dbReference>
<dbReference type="eggNOG" id="KOG1515">
    <property type="taxonomic scope" value="Eukaryota"/>
</dbReference>
<dbReference type="InterPro" id="IPR013094">
    <property type="entry name" value="AB_hydrolase_3"/>
</dbReference>
<dbReference type="InterPro" id="IPR050466">
    <property type="entry name" value="Carboxylest/Gibb_receptor"/>
</dbReference>
<dbReference type="SUPFAM" id="SSF53474">
    <property type="entry name" value="alpha/beta-Hydrolases"/>
    <property type="match status" value="2"/>
</dbReference>
<dbReference type="SUPFAM" id="SSF101941">
    <property type="entry name" value="NAC domain"/>
    <property type="match status" value="1"/>
</dbReference>
<evidence type="ECO:0000313" key="7">
    <source>
        <dbReference type="EnsemblPlants" id="ORUFI11G02320.1"/>
    </source>
</evidence>
<reference evidence="7" key="2">
    <citation type="submission" date="2015-06" db="UniProtKB">
        <authorList>
            <consortium name="EnsemblPlants"/>
        </authorList>
    </citation>
    <scope>IDENTIFICATION</scope>
</reference>
<proteinExistence type="predicted"/>
<keyword evidence="1" id="KW-0805">Transcription regulation</keyword>
<evidence type="ECO:0000256" key="2">
    <source>
        <dbReference type="ARBA" id="ARBA00023125"/>
    </source>
</evidence>
<feature type="region of interest" description="Disordered" evidence="5">
    <location>
        <begin position="725"/>
        <end position="769"/>
    </location>
</feature>
<keyword evidence="4" id="KW-0539">Nucleus</keyword>
<protein>
    <recommendedName>
        <fullName evidence="6">NAC domain-containing protein</fullName>
    </recommendedName>
</protein>
<dbReference type="InterPro" id="IPR029058">
    <property type="entry name" value="AB_hydrolase_fold"/>
</dbReference>
<dbReference type="GO" id="GO:0003677">
    <property type="term" value="F:DNA binding"/>
    <property type="evidence" value="ECO:0007669"/>
    <property type="project" value="UniProtKB-KW"/>
</dbReference>
<dbReference type="Gramene" id="ORUFI11G02320.1">
    <property type="protein sequence ID" value="ORUFI11G02320.1"/>
    <property type="gene ID" value="ORUFI11G02320"/>
</dbReference>
<reference evidence="8" key="1">
    <citation type="submission" date="2013-06" db="EMBL/GenBank/DDBJ databases">
        <authorList>
            <person name="Zhao Q."/>
        </authorList>
    </citation>
    <scope>NUCLEOTIDE SEQUENCE</scope>
    <source>
        <strain evidence="8">cv. W1943</strain>
    </source>
</reference>
<evidence type="ECO:0000313" key="8">
    <source>
        <dbReference type="Proteomes" id="UP000008022"/>
    </source>
</evidence>
<dbReference type="GO" id="GO:0016787">
    <property type="term" value="F:hydrolase activity"/>
    <property type="evidence" value="ECO:0007669"/>
    <property type="project" value="InterPro"/>
</dbReference>
<dbReference type="EnsemblPlants" id="ORUFI11G02320.1">
    <property type="protein sequence ID" value="ORUFI11G02320.1"/>
    <property type="gene ID" value="ORUFI11G02320"/>
</dbReference>
<dbReference type="STRING" id="4529.A0A0E0R3X7"/>
<accession>A0A0E0R3X7</accession>
<organism evidence="7 8">
    <name type="scientific">Oryza rufipogon</name>
    <name type="common">Brownbeard rice</name>
    <name type="synonym">Asian wild rice</name>
    <dbReference type="NCBI Taxonomy" id="4529"/>
    <lineage>
        <taxon>Eukaryota</taxon>
        <taxon>Viridiplantae</taxon>
        <taxon>Streptophyta</taxon>
        <taxon>Embryophyta</taxon>
        <taxon>Tracheophyta</taxon>
        <taxon>Spermatophyta</taxon>
        <taxon>Magnoliopsida</taxon>
        <taxon>Liliopsida</taxon>
        <taxon>Poales</taxon>
        <taxon>Poaceae</taxon>
        <taxon>BOP clade</taxon>
        <taxon>Oryzoideae</taxon>
        <taxon>Oryzeae</taxon>
        <taxon>Oryzinae</taxon>
        <taxon>Oryza</taxon>
    </lineage>
</organism>
<evidence type="ECO:0000256" key="1">
    <source>
        <dbReference type="ARBA" id="ARBA00023015"/>
    </source>
</evidence>
<dbReference type="Pfam" id="PF07859">
    <property type="entry name" value="Abhydrolase_3"/>
    <property type="match status" value="2"/>
</dbReference>
<dbReference type="InterPro" id="IPR003441">
    <property type="entry name" value="NAC-dom"/>
</dbReference>
<dbReference type="Proteomes" id="UP000008022">
    <property type="component" value="Unassembled WGS sequence"/>
</dbReference>
<dbReference type="GO" id="GO:0006355">
    <property type="term" value="P:regulation of DNA-templated transcription"/>
    <property type="evidence" value="ECO:0007669"/>
    <property type="project" value="InterPro"/>
</dbReference>
<dbReference type="InterPro" id="IPR036093">
    <property type="entry name" value="NAC_dom_sf"/>
</dbReference>
<keyword evidence="3" id="KW-0804">Transcription</keyword>
<dbReference type="PANTHER" id="PTHR23024">
    <property type="entry name" value="ARYLACETAMIDE DEACETYLASE"/>
    <property type="match status" value="1"/>
</dbReference>
<evidence type="ECO:0000256" key="3">
    <source>
        <dbReference type="ARBA" id="ARBA00023163"/>
    </source>
</evidence>
<dbReference type="OMA" id="CITSRIL"/>
<evidence type="ECO:0000259" key="6">
    <source>
        <dbReference type="PROSITE" id="PS51005"/>
    </source>
</evidence>
<evidence type="ECO:0000256" key="5">
    <source>
        <dbReference type="SAM" id="MobiDB-lite"/>
    </source>
</evidence>
<dbReference type="PANTHER" id="PTHR23024:SF397">
    <property type="entry name" value="PUTATIVE, EXPRESSED-RELATED"/>
    <property type="match status" value="1"/>
</dbReference>
<keyword evidence="2" id="KW-0238">DNA-binding</keyword>
<dbReference type="AlphaFoldDB" id="A0A0E0R3X7"/>
<evidence type="ECO:0000256" key="4">
    <source>
        <dbReference type="ARBA" id="ARBA00023242"/>
    </source>
</evidence>
<keyword evidence="8" id="KW-1185">Reference proteome</keyword>
<sequence length="769" mass="83160">MPSTTTAPETDPSKTVVEEVTGWLRLYSDGTVERLTPPDAEPFTVIVPPYTEPRNGVTVHDVTTARGVDVRLYLPAEPPAAAPRPRRRRPLLLHLHGGGFCLSRPSWALYHNFYAPLAAKLDVAGIVSVFLPLAPEYRLPAAIDAGHAALLWLRDVACGDEGNLDPAVERLRDEADFSRVFLIGDSSGGNLDDGAGADLHAVRLAGGVLLNPGFAREEKSRSELENPPSLFLTEDMVDKLLALGVPLGMNKDSPYTSPSLVAEAVARLHMPPMLLVVAEKDLLHDPQVEYGEAMARVGKTVETVVSRGAVAHVFYLNFFAVDIACSFHIFTATYSIIWPAAAMATLPQMAATKERQEAANPTTTTRTLVESVTNWIRVYSDGSVDRLGPPEAAAFMVLVPPYDDPRDGVTVHDVATDHGVDVRLYLTTTAPARRRPVLVHFHGGGFCLSHAAWSLYHRFYARLTVDLDVAGIVSVVLPLAPEHRLPAAIDAGHAALLWLRDVASGGSDTIAHPAVERLCGAADFSRVFLIGDSAGGVLVHNVAARAGEAGAEALDPIRLAGGVQLHPGFILPEKSPSELENPPTPFMTQETVDKFVVLALPPTKDTEKFICRADVYGSEPSDLAGKFAPVPRCEKGGRLFFTSCKRHKGSSTRKERTAGDGTWVRQNSKGVKNKAGVKVGETQNFRFKKDGSYTDWLMEEHHCCRQQAVAGDEEPVICRMYVSPRAPPDSAARQESAAFVQQQPAPQVSEPPCDKKKRDDVAEEAPAAA</sequence>
<dbReference type="PROSITE" id="PS51005">
    <property type="entry name" value="NAC"/>
    <property type="match status" value="1"/>
</dbReference>
<feature type="compositionally biased region" description="Low complexity" evidence="5">
    <location>
        <begin position="737"/>
        <end position="748"/>
    </location>
</feature>
<dbReference type="HOGENOM" id="CLU_363453_0_0_1"/>
<feature type="domain" description="NAC" evidence="6">
    <location>
        <begin position="574"/>
        <end position="723"/>
    </location>
</feature>
<name>A0A0E0R3X7_ORYRU</name>